<keyword evidence="10" id="KW-1133">Transmembrane helix</keyword>
<evidence type="ECO:0000256" key="1">
    <source>
        <dbReference type="ARBA" id="ARBA00000085"/>
    </source>
</evidence>
<dbReference type="SUPFAM" id="SSF49785">
    <property type="entry name" value="Galactose-binding domain-like"/>
    <property type="match status" value="1"/>
</dbReference>
<evidence type="ECO:0000256" key="8">
    <source>
        <dbReference type="ARBA" id="ARBA00023012"/>
    </source>
</evidence>
<keyword evidence="5" id="KW-0547">Nucleotide-binding</keyword>
<dbReference type="Pfam" id="PF00512">
    <property type="entry name" value="HisKA"/>
    <property type="match status" value="1"/>
</dbReference>
<dbReference type="SUPFAM" id="SSF52172">
    <property type="entry name" value="CheY-like"/>
    <property type="match status" value="1"/>
</dbReference>
<feature type="transmembrane region" description="Helical" evidence="10">
    <location>
        <begin position="282"/>
        <end position="303"/>
    </location>
</feature>
<comment type="catalytic activity">
    <reaction evidence="1">
        <text>ATP + protein L-histidine = ADP + protein N-phospho-L-histidine.</text>
        <dbReference type="EC" id="2.7.13.3"/>
    </reaction>
</comment>
<dbReference type="Proteomes" id="UP001229346">
    <property type="component" value="Unassembled WGS sequence"/>
</dbReference>
<keyword evidence="6 13" id="KW-0418">Kinase</keyword>
<feature type="transmembrane region" description="Helical" evidence="10">
    <location>
        <begin position="394"/>
        <end position="412"/>
    </location>
</feature>
<accession>A0ABT9TUT6</accession>
<feature type="transmembrane region" description="Helical" evidence="10">
    <location>
        <begin position="310"/>
        <end position="330"/>
    </location>
</feature>
<dbReference type="InterPro" id="IPR003594">
    <property type="entry name" value="HATPase_dom"/>
</dbReference>
<dbReference type="Pfam" id="PF00072">
    <property type="entry name" value="Response_reg"/>
    <property type="match status" value="1"/>
</dbReference>
<dbReference type="InterPro" id="IPR010559">
    <property type="entry name" value="Sig_transdc_His_kin_internal"/>
</dbReference>
<keyword evidence="3 9" id="KW-0597">Phosphoprotein</keyword>
<evidence type="ECO:0000256" key="2">
    <source>
        <dbReference type="ARBA" id="ARBA00012438"/>
    </source>
</evidence>
<name>A0ABT9TUT6_PAEHA</name>
<dbReference type="SMART" id="SM00388">
    <property type="entry name" value="HisKA"/>
    <property type="match status" value="1"/>
</dbReference>
<dbReference type="Gene3D" id="3.40.50.2300">
    <property type="match status" value="1"/>
</dbReference>
<evidence type="ECO:0000256" key="9">
    <source>
        <dbReference type="PROSITE-ProRule" id="PRU00169"/>
    </source>
</evidence>
<evidence type="ECO:0000256" key="5">
    <source>
        <dbReference type="ARBA" id="ARBA00022741"/>
    </source>
</evidence>
<dbReference type="CDD" id="cd00082">
    <property type="entry name" value="HisKA"/>
    <property type="match status" value="1"/>
</dbReference>
<dbReference type="SMART" id="SM00387">
    <property type="entry name" value="HATPase_c"/>
    <property type="match status" value="2"/>
</dbReference>
<dbReference type="InterPro" id="IPR036890">
    <property type="entry name" value="HATPase_C_sf"/>
</dbReference>
<evidence type="ECO:0000256" key="4">
    <source>
        <dbReference type="ARBA" id="ARBA00022679"/>
    </source>
</evidence>
<dbReference type="GO" id="GO:0016301">
    <property type="term" value="F:kinase activity"/>
    <property type="evidence" value="ECO:0007669"/>
    <property type="project" value="UniProtKB-KW"/>
</dbReference>
<dbReference type="EC" id="2.7.13.3" evidence="2"/>
<keyword evidence="8" id="KW-0902">Two-component regulatory system</keyword>
<protein>
    <recommendedName>
        <fullName evidence="2">histidine kinase</fullName>
        <ecNumber evidence="2">2.7.13.3</ecNumber>
    </recommendedName>
</protein>
<keyword evidence="14" id="KW-1185">Reference proteome</keyword>
<dbReference type="InterPro" id="IPR003661">
    <property type="entry name" value="HisK_dim/P_dom"/>
</dbReference>
<dbReference type="CDD" id="cd17574">
    <property type="entry name" value="REC_OmpR"/>
    <property type="match status" value="1"/>
</dbReference>
<feature type="domain" description="Histidine kinase" evidence="11">
    <location>
        <begin position="442"/>
        <end position="660"/>
    </location>
</feature>
<evidence type="ECO:0000259" key="12">
    <source>
        <dbReference type="PROSITE" id="PS50110"/>
    </source>
</evidence>
<evidence type="ECO:0000256" key="3">
    <source>
        <dbReference type="ARBA" id="ARBA00022553"/>
    </source>
</evidence>
<dbReference type="PROSITE" id="PS50110">
    <property type="entry name" value="RESPONSE_REGULATORY"/>
    <property type="match status" value="1"/>
</dbReference>
<dbReference type="PROSITE" id="PS50109">
    <property type="entry name" value="HIS_KIN"/>
    <property type="match status" value="1"/>
</dbReference>
<dbReference type="PANTHER" id="PTHR43047">
    <property type="entry name" value="TWO-COMPONENT HISTIDINE PROTEIN KINASE"/>
    <property type="match status" value="1"/>
</dbReference>
<dbReference type="EMBL" id="JAUSSU010000001">
    <property type="protein sequence ID" value="MDQ0111126.1"/>
    <property type="molecule type" value="Genomic_DNA"/>
</dbReference>
<feature type="transmembrane region" description="Helical" evidence="10">
    <location>
        <begin position="218"/>
        <end position="239"/>
    </location>
</feature>
<organism evidence="13 14">
    <name type="scientific">Paenibacillus harenae</name>
    <dbReference type="NCBI Taxonomy" id="306543"/>
    <lineage>
        <taxon>Bacteria</taxon>
        <taxon>Bacillati</taxon>
        <taxon>Bacillota</taxon>
        <taxon>Bacilli</taxon>
        <taxon>Bacillales</taxon>
        <taxon>Paenibacillaceae</taxon>
        <taxon>Paenibacillus</taxon>
    </lineage>
</organism>
<dbReference type="InterPro" id="IPR005467">
    <property type="entry name" value="His_kinase_dom"/>
</dbReference>
<feature type="transmembrane region" description="Helical" evidence="10">
    <location>
        <begin position="367"/>
        <end position="388"/>
    </location>
</feature>
<dbReference type="Gene3D" id="1.10.287.130">
    <property type="match status" value="1"/>
</dbReference>
<comment type="caution">
    <text evidence="13">The sequence shown here is derived from an EMBL/GenBank/DDBJ whole genome shotgun (WGS) entry which is preliminary data.</text>
</comment>
<keyword evidence="10" id="KW-0812">Transmembrane</keyword>
<dbReference type="Pfam" id="PF07695">
    <property type="entry name" value="7TMR-DISM_7TM"/>
    <property type="match status" value="1"/>
</dbReference>
<evidence type="ECO:0000256" key="10">
    <source>
        <dbReference type="SAM" id="Phobius"/>
    </source>
</evidence>
<dbReference type="InterPro" id="IPR011006">
    <property type="entry name" value="CheY-like_superfamily"/>
</dbReference>
<gene>
    <name evidence="13" type="ORF">J2T15_000542</name>
</gene>
<feature type="modified residue" description="4-aspartylphosphate" evidence="9">
    <location>
        <position position="756"/>
    </location>
</feature>
<keyword evidence="7" id="KW-0067">ATP-binding</keyword>
<evidence type="ECO:0000313" key="13">
    <source>
        <dbReference type="EMBL" id="MDQ0111126.1"/>
    </source>
</evidence>
<dbReference type="Pfam" id="PF02518">
    <property type="entry name" value="HATPase_c"/>
    <property type="match status" value="2"/>
</dbReference>
<keyword evidence="4" id="KW-0808">Transferase</keyword>
<evidence type="ECO:0000256" key="6">
    <source>
        <dbReference type="ARBA" id="ARBA00022777"/>
    </source>
</evidence>
<evidence type="ECO:0000259" key="11">
    <source>
        <dbReference type="PROSITE" id="PS50109"/>
    </source>
</evidence>
<dbReference type="Pfam" id="PF06580">
    <property type="entry name" value="His_kinase"/>
    <property type="match status" value="1"/>
</dbReference>
<dbReference type="Gene3D" id="3.30.565.10">
    <property type="entry name" value="Histidine kinase-like ATPase, C-terminal domain"/>
    <property type="match status" value="2"/>
</dbReference>
<dbReference type="InterPro" id="IPR001789">
    <property type="entry name" value="Sig_transdc_resp-reg_receiver"/>
</dbReference>
<evidence type="ECO:0000313" key="14">
    <source>
        <dbReference type="Proteomes" id="UP001229346"/>
    </source>
</evidence>
<dbReference type="PANTHER" id="PTHR43047:SF72">
    <property type="entry name" value="OSMOSENSING HISTIDINE PROTEIN KINASE SLN1"/>
    <property type="match status" value="1"/>
</dbReference>
<dbReference type="InterPro" id="IPR008979">
    <property type="entry name" value="Galactose-bd-like_sf"/>
</dbReference>
<feature type="transmembrane region" description="Helical" evidence="10">
    <location>
        <begin position="246"/>
        <end position="262"/>
    </location>
</feature>
<evidence type="ECO:0000256" key="7">
    <source>
        <dbReference type="ARBA" id="ARBA00022840"/>
    </source>
</evidence>
<dbReference type="PRINTS" id="PR00344">
    <property type="entry name" value="BCTRLSENSOR"/>
</dbReference>
<dbReference type="InterPro" id="IPR036097">
    <property type="entry name" value="HisK_dim/P_sf"/>
</dbReference>
<dbReference type="Gene3D" id="2.60.120.260">
    <property type="entry name" value="Galactose-binding domain-like"/>
    <property type="match status" value="1"/>
</dbReference>
<dbReference type="InterPro" id="IPR004358">
    <property type="entry name" value="Sig_transdc_His_kin-like_C"/>
</dbReference>
<proteinExistence type="predicted"/>
<feature type="transmembrane region" description="Helical" evidence="10">
    <location>
        <begin position="336"/>
        <end position="355"/>
    </location>
</feature>
<dbReference type="InterPro" id="IPR011623">
    <property type="entry name" value="7TMR_DISM_rcpt_extracell_dom1"/>
</dbReference>
<dbReference type="SUPFAM" id="SSF55874">
    <property type="entry name" value="ATPase domain of HSP90 chaperone/DNA topoisomerase II/histidine kinase"/>
    <property type="match status" value="2"/>
</dbReference>
<sequence>MMTKRIQLLLLLVLFLLALSGIRMLYLSLFAIPEHPKAINGVLDLRDLPLSQSHPITLDGEWAFYPNALLTPEEALAMDSLPQPNYIPVPGIWNAYLAKEESEDSKSSYYYGTYRLKVLLNDEDNHLYAMRLSRVLSAFKVIVNGHTIVERGHPAESVERFQAYNPPATVSFIAENAVLDILVQVAHYDYGSGGGINNSIKFGTDAAMDKQSSLSVSMQIVVCVMLLVHALYAAILYLFKTRHKGILYFVFFLLSTILSILVDDDKLLVSWTSISYIWNAKLILMAYTGISAFMMLFAMNLFPNYNLSRALRIIAALCGIYVLFVLTMPVQYVMYTAYWILLLLFIPACIVTIIIMRNIILGENDAVFFLLSAAAIVSNMFWSAFKSWGLLPNTYYPIDILLAVILFAAFWLKRFLRTNEQNAKLANSLLMADKMKDDFLANTSHELRNPLHAMINIARSVQESHSAASNANHPRDLELLITIGRRMSHLLTDLLDLTRLKEHRIRLQPDNIQLQPIATSVFDMLRFMTEGKPIDFKLDIPKSLPAVYADENRLVQILSNLVHNAVKYTNEGSITIRASVEGGDARIVVSDTGIGIDSETIDKIFLPYEQGDSSITSRGGGIGLGLNICKQLVELQGSKLSVASVPGQGSAFSFTMPLARKSEEPAEPSAPLTGENSGTYAAAKETAAGAETMASEVADPAAETLPRILAVDDDPVNLKVLQILLPSDRFHLVTATSGKEAIELLDRGFYQLVITDVMMPEMSGYELTAIIRERFSLSELPILLLTARTQPDDIAAGFKAGASDYVIKPVDALELRSRVSALTDLQQSIADRLRLEAAWLQAQIQPHFLFNTLNSISALIDIDVDRMRNLLHMFGEYLNKSFNFNNADHVVPLAHELELVRSYLYIEKERFDERLNVIWEADEQQTLDLPPLSIQPLVENALIHGILKRSRGGTVCIRIVYNDDFTEVSIIDDGVGMEKEKLQSLLMKRTSESGGIGLLNIDRRLKQLYGEGLLVVSEPHEGTSVTFRIPKRCDRVLKKNGRQQ</sequence>
<dbReference type="SUPFAM" id="SSF47384">
    <property type="entry name" value="Homodimeric domain of signal transducing histidine kinase"/>
    <property type="match status" value="1"/>
</dbReference>
<keyword evidence="10" id="KW-0472">Membrane</keyword>
<feature type="domain" description="Response regulatory" evidence="12">
    <location>
        <begin position="707"/>
        <end position="823"/>
    </location>
</feature>
<dbReference type="SMART" id="SM00448">
    <property type="entry name" value="REC"/>
    <property type="match status" value="1"/>
</dbReference>
<reference evidence="13 14" key="1">
    <citation type="submission" date="2023-07" db="EMBL/GenBank/DDBJ databases">
        <title>Sorghum-associated microbial communities from plants grown in Nebraska, USA.</title>
        <authorList>
            <person name="Schachtman D."/>
        </authorList>
    </citation>
    <scope>NUCLEOTIDE SEQUENCE [LARGE SCALE GENOMIC DNA]</scope>
    <source>
        <strain evidence="13 14">CC482</strain>
    </source>
</reference>